<evidence type="ECO:0000256" key="4">
    <source>
        <dbReference type="ARBA" id="ARBA00022692"/>
    </source>
</evidence>
<comment type="similarity">
    <text evidence="13">Belongs to the activator 1 small subunits family. CTF18 subfamily.</text>
</comment>
<dbReference type="Pfam" id="PF00004">
    <property type="entry name" value="AAA"/>
    <property type="match status" value="1"/>
</dbReference>
<reference evidence="17 18" key="1">
    <citation type="submission" date="2023-03" db="EMBL/GenBank/DDBJ databases">
        <title>High-quality genome of Scylla paramamosain provides insights in environmental adaptation.</title>
        <authorList>
            <person name="Zhang L."/>
        </authorList>
    </citation>
    <scope>NUCLEOTIDE SEQUENCE [LARGE SCALE GENOMIC DNA]</scope>
    <source>
        <strain evidence="17">LZ_2023a</strain>
        <tissue evidence="17">Muscle</tissue>
    </source>
</reference>
<keyword evidence="10 15" id="KW-0472">Membrane</keyword>
<dbReference type="InterPro" id="IPR003593">
    <property type="entry name" value="AAA+_ATPase"/>
</dbReference>
<dbReference type="CDD" id="cd18140">
    <property type="entry name" value="HLD_clamp_RFC"/>
    <property type="match status" value="1"/>
</dbReference>
<sequence length="1292" mass="146333">MDEFPDIEDEFEALHAEEMEVLRELEGFDPEEAAIEAASIPPTHKRSLDFTSPVAAPSPPINGVGRDVSKKLSQVTTVGAEVSPITNVDREERQENGMISKKRGIDEGLLEELDRCLSDNRKRHKPLLPEVDVGLRDPTVDLVAHEADLALIDRIVEMRQIEETPELTAQISTVVPVRKKRSTIHHRLPDGAFQAITTETGRRFYLNCIEEDEWDRGVAAVATSQHTTCLLSTSYSTLKAQARLEQIRRDALQARRLEKEEDSGLESGTEDDGNNNEVLWVEKFKPRRYLHLLSDEATNRIVLHWIKLWDKVVFGRDMKCLKKDQKLKNNKGKPNKFQKGPEVIQEVDEHNRPMQKVLLLCGPPGLGKTTLAHITASHAGYNVVEMNASDDNSLEIFRTRLENATSMQAVLGPDPRPNCLVIDEIDGAPAPSINLLVNMLSGKDIRKKGKKLKGPILLQRPVICICNELYTPALRPLRQMALVVKFPPTHTTRLAQRLFEISREQRLKADLSVLMTLCDKTENDIRSCLSVLQFVKSNKKNLSMVDISSVSVGQKDYKRSLFKIWQEIFSIPRQKRIRHNPLQETPERLAPMPDLNSDVKKFGEENGLAFRFQHILKVTQHAPYEKVMQGWFENYLNLKQFTLMESITSGLEWTLFVDLQMKEIMHSQSWTLMAYLPFACVSHHLRFASLSWPNIQFPTCMAEMQQKLTKNQNLLSSMVSEMSPSNRAFTGNTQLVCDVLPFLIHIIQPTLRPVSTQLYSKEEQQELANLVDTMIGYNLTYIQEKDVNGLYSFKLDPDIGDIVLFGDSKPAKELSYYSRQLIAREIELEKVRRSEAYFNDQVTNGRVKVVDTAFESKQAVTQDTTVQPSADKPSTAQNPFLPNHKQKLQPLMSGSKELEEEKPQAPKDFFGRTVKQDSKGQNTGGCEAPVEAADGLKMHALCYCMAFLNLTEAKPLQQVCQVSYLYVLPVLLGLTVLTNALNVAVLLRPRPTARPRQTPARTYLLWLGLSHCAICGLVVLALSLGRRWGLPYAWAFYLAHVEEPLYGMFNCSCAYIIVALSLERYRAVRQPHQYSAIEKPVRRVTKIVLAYVLPAVFYLPKCFAQAAEYSEQQHGWRVTQGIIFDTAAWRVWSIVLELLHRVVPSVTLVVLNLLILQAVRRVRAVRAAMCTSRKRRESTQGWDNQIRYLLIVLTVAFLLSNVPAAVLQLLYTAEAAHCSTSLTSELARTVANCLEMMGVCCDFFLYFVMNSEYRRDLQSLVVCVCSRCGCCGFLVRRFPANDESSHRGATFS</sequence>
<dbReference type="Proteomes" id="UP001487740">
    <property type="component" value="Unassembled WGS sequence"/>
</dbReference>
<dbReference type="CDD" id="cd00009">
    <property type="entry name" value="AAA"/>
    <property type="match status" value="1"/>
</dbReference>
<dbReference type="SUPFAM" id="SSF52540">
    <property type="entry name" value="P-loop containing nucleoside triphosphate hydrolases"/>
    <property type="match status" value="1"/>
</dbReference>
<feature type="transmembrane region" description="Helical" evidence="15">
    <location>
        <begin position="964"/>
        <end position="987"/>
    </location>
</feature>
<dbReference type="Gene3D" id="1.20.1070.10">
    <property type="entry name" value="Rhodopsin 7-helix transmembrane proteins"/>
    <property type="match status" value="1"/>
</dbReference>
<keyword evidence="9" id="KW-0238">DNA-binding</keyword>
<dbReference type="GO" id="GO:0005524">
    <property type="term" value="F:ATP binding"/>
    <property type="evidence" value="ECO:0007669"/>
    <property type="project" value="UniProtKB-KW"/>
</dbReference>
<keyword evidence="18" id="KW-1185">Reference proteome</keyword>
<dbReference type="EMBL" id="JARAKH010000030">
    <property type="protein sequence ID" value="KAK8387520.1"/>
    <property type="molecule type" value="Genomic_DNA"/>
</dbReference>
<dbReference type="GO" id="GO:0016887">
    <property type="term" value="F:ATP hydrolysis activity"/>
    <property type="evidence" value="ECO:0007669"/>
    <property type="project" value="InterPro"/>
</dbReference>
<dbReference type="GO" id="GO:0005634">
    <property type="term" value="C:nucleus"/>
    <property type="evidence" value="ECO:0007669"/>
    <property type="project" value="UniProtKB-SubCell"/>
</dbReference>
<keyword evidence="5" id="KW-0235">DNA replication</keyword>
<evidence type="ECO:0000256" key="15">
    <source>
        <dbReference type="SAM" id="Phobius"/>
    </source>
</evidence>
<evidence type="ECO:0000313" key="18">
    <source>
        <dbReference type="Proteomes" id="UP001487740"/>
    </source>
</evidence>
<keyword evidence="7" id="KW-0067">ATP-binding</keyword>
<name>A0AAW0TIH6_SCYPA</name>
<evidence type="ECO:0000256" key="7">
    <source>
        <dbReference type="ARBA" id="ARBA00022840"/>
    </source>
</evidence>
<keyword evidence="12" id="KW-0131">Cell cycle</keyword>
<evidence type="ECO:0000256" key="8">
    <source>
        <dbReference type="ARBA" id="ARBA00022989"/>
    </source>
</evidence>
<evidence type="ECO:0000256" key="6">
    <source>
        <dbReference type="ARBA" id="ARBA00022741"/>
    </source>
</evidence>
<dbReference type="CDD" id="cd14978">
    <property type="entry name" value="7tmA_FMRFamide_R-like"/>
    <property type="match status" value="1"/>
</dbReference>
<evidence type="ECO:0000256" key="14">
    <source>
        <dbReference type="SAM" id="MobiDB-lite"/>
    </source>
</evidence>
<evidence type="ECO:0000256" key="3">
    <source>
        <dbReference type="ARBA" id="ARBA00010663"/>
    </source>
</evidence>
<feature type="transmembrane region" description="Helical" evidence="15">
    <location>
        <begin position="1045"/>
        <end position="1062"/>
    </location>
</feature>
<dbReference type="Gene3D" id="3.40.50.300">
    <property type="entry name" value="P-loop containing nucleotide triphosphate hydrolases"/>
    <property type="match status" value="1"/>
</dbReference>
<keyword evidence="8 15" id="KW-1133">Transmembrane helix</keyword>
<evidence type="ECO:0000256" key="2">
    <source>
        <dbReference type="ARBA" id="ARBA00004370"/>
    </source>
</evidence>
<dbReference type="InterPro" id="IPR047854">
    <property type="entry name" value="RFC_lid"/>
</dbReference>
<proteinExistence type="inferred from homology"/>
<feature type="region of interest" description="Disordered" evidence="14">
    <location>
        <begin position="28"/>
        <end position="66"/>
    </location>
</feature>
<evidence type="ECO:0000259" key="16">
    <source>
        <dbReference type="PROSITE" id="PS50262"/>
    </source>
</evidence>
<feature type="transmembrane region" description="Helical" evidence="15">
    <location>
        <begin position="1003"/>
        <end position="1025"/>
    </location>
</feature>
<feature type="domain" description="G-protein coupled receptors family 1 profile" evidence="16">
    <location>
        <begin position="978"/>
        <end position="1246"/>
    </location>
</feature>
<feature type="transmembrane region" description="Helical" evidence="15">
    <location>
        <begin position="1083"/>
        <end position="1100"/>
    </location>
</feature>
<evidence type="ECO:0000256" key="9">
    <source>
        <dbReference type="ARBA" id="ARBA00023125"/>
    </source>
</evidence>
<evidence type="ECO:0000256" key="12">
    <source>
        <dbReference type="ARBA" id="ARBA00023306"/>
    </source>
</evidence>
<dbReference type="Gene3D" id="1.10.8.60">
    <property type="match status" value="1"/>
</dbReference>
<dbReference type="InterPro" id="IPR000276">
    <property type="entry name" value="GPCR_Rhodpsn"/>
</dbReference>
<dbReference type="GO" id="GO:0006260">
    <property type="term" value="P:DNA replication"/>
    <property type="evidence" value="ECO:0007669"/>
    <property type="project" value="UniProtKB-KW"/>
</dbReference>
<dbReference type="SUPFAM" id="SSF81321">
    <property type="entry name" value="Family A G protein-coupled receptor-like"/>
    <property type="match status" value="1"/>
</dbReference>
<dbReference type="GO" id="GO:0003677">
    <property type="term" value="F:DNA binding"/>
    <property type="evidence" value="ECO:0007669"/>
    <property type="project" value="UniProtKB-KW"/>
</dbReference>
<dbReference type="PROSITE" id="PS00237">
    <property type="entry name" value="G_PROTEIN_RECEP_F1_1"/>
    <property type="match status" value="1"/>
</dbReference>
<protein>
    <recommendedName>
        <fullName evidence="16">G-protein coupled receptors family 1 profile domain-containing protein</fullName>
    </recommendedName>
</protein>
<evidence type="ECO:0000256" key="11">
    <source>
        <dbReference type="ARBA" id="ARBA00023242"/>
    </source>
</evidence>
<comment type="caution">
    <text evidence="17">The sequence shown here is derived from an EMBL/GenBank/DDBJ whole genome shotgun (WGS) entry which is preliminary data.</text>
</comment>
<keyword evidence="11" id="KW-0539">Nucleus</keyword>
<feature type="compositionally biased region" description="Polar residues" evidence="14">
    <location>
        <begin position="860"/>
        <end position="880"/>
    </location>
</feature>
<evidence type="ECO:0000313" key="17">
    <source>
        <dbReference type="EMBL" id="KAK8387520.1"/>
    </source>
</evidence>
<keyword evidence="4 15" id="KW-0812">Transmembrane</keyword>
<dbReference type="GO" id="GO:0016020">
    <property type="term" value="C:membrane"/>
    <property type="evidence" value="ECO:0007669"/>
    <property type="project" value="UniProtKB-SubCell"/>
</dbReference>
<gene>
    <name evidence="17" type="ORF">O3P69_018212</name>
</gene>
<feature type="transmembrane region" description="Helical" evidence="15">
    <location>
        <begin position="1138"/>
        <end position="1159"/>
    </location>
</feature>
<evidence type="ECO:0000256" key="10">
    <source>
        <dbReference type="ARBA" id="ARBA00023136"/>
    </source>
</evidence>
<dbReference type="PROSITE" id="PS50262">
    <property type="entry name" value="G_PROTEIN_RECEP_F1_2"/>
    <property type="match status" value="1"/>
</dbReference>
<dbReference type="GO" id="GO:0004930">
    <property type="term" value="F:G protein-coupled receptor activity"/>
    <property type="evidence" value="ECO:0007669"/>
    <property type="project" value="InterPro"/>
</dbReference>
<dbReference type="InterPro" id="IPR027417">
    <property type="entry name" value="P-loop_NTPase"/>
</dbReference>
<comment type="subcellular location">
    <subcellularLocation>
        <location evidence="2">Membrane</location>
    </subcellularLocation>
    <subcellularLocation>
        <location evidence="1">Nucleus</location>
    </subcellularLocation>
</comment>
<dbReference type="SMART" id="SM00382">
    <property type="entry name" value="AAA"/>
    <property type="match status" value="1"/>
</dbReference>
<evidence type="ECO:0000256" key="1">
    <source>
        <dbReference type="ARBA" id="ARBA00004123"/>
    </source>
</evidence>
<evidence type="ECO:0000256" key="5">
    <source>
        <dbReference type="ARBA" id="ARBA00022705"/>
    </source>
</evidence>
<accession>A0AAW0TIH6</accession>
<dbReference type="InterPro" id="IPR003959">
    <property type="entry name" value="ATPase_AAA_core"/>
</dbReference>
<keyword evidence="6" id="KW-0547">Nucleotide-binding</keyword>
<dbReference type="PANTHER" id="PTHR46765:SF1">
    <property type="entry name" value="P-LOOP CONTAINING NUCLEOSIDE TRIPHOSPHATE HYDROLASES SUPERFAMILY PROTEIN"/>
    <property type="match status" value="1"/>
</dbReference>
<dbReference type="PANTHER" id="PTHR46765">
    <property type="entry name" value="P-LOOP CONTAINING NUCLEOSIDE TRIPHOSPHATE HYDROLASES SUPERFAMILY PROTEIN"/>
    <property type="match status" value="1"/>
</dbReference>
<dbReference type="Pfam" id="PF00001">
    <property type="entry name" value="7tm_1"/>
    <property type="match status" value="1"/>
</dbReference>
<dbReference type="InterPro" id="IPR053016">
    <property type="entry name" value="CTF18-RFC_complex"/>
</dbReference>
<feature type="transmembrane region" description="Helical" evidence="15">
    <location>
        <begin position="1188"/>
        <end position="1209"/>
    </location>
</feature>
<feature type="region of interest" description="Disordered" evidence="14">
    <location>
        <begin position="860"/>
        <end position="887"/>
    </location>
</feature>
<organism evidence="17 18">
    <name type="scientific">Scylla paramamosain</name>
    <name type="common">Mud crab</name>
    <dbReference type="NCBI Taxonomy" id="85552"/>
    <lineage>
        <taxon>Eukaryota</taxon>
        <taxon>Metazoa</taxon>
        <taxon>Ecdysozoa</taxon>
        <taxon>Arthropoda</taxon>
        <taxon>Crustacea</taxon>
        <taxon>Multicrustacea</taxon>
        <taxon>Malacostraca</taxon>
        <taxon>Eumalacostraca</taxon>
        <taxon>Eucarida</taxon>
        <taxon>Decapoda</taxon>
        <taxon>Pleocyemata</taxon>
        <taxon>Brachyura</taxon>
        <taxon>Eubrachyura</taxon>
        <taxon>Portunoidea</taxon>
        <taxon>Portunidae</taxon>
        <taxon>Portuninae</taxon>
        <taxon>Scylla</taxon>
    </lineage>
</organism>
<comment type="similarity">
    <text evidence="3">Belongs to the G-protein coupled receptor 1 family.</text>
</comment>
<dbReference type="InterPro" id="IPR017452">
    <property type="entry name" value="GPCR_Rhodpsn_7TM"/>
</dbReference>
<evidence type="ECO:0000256" key="13">
    <source>
        <dbReference type="ARBA" id="ARBA00043975"/>
    </source>
</evidence>
<feature type="transmembrane region" description="Helical" evidence="15">
    <location>
        <begin position="1229"/>
        <end position="1249"/>
    </location>
</feature>